<keyword evidence="3" id="KW-1185">Reference proteome</keyword>
<keyword evidence="1" id="KW-1133">Transmembrane helix</keyword>
<sequence>SNFGKCEIQHLARYHTVVDALLCIAILMIIYSCKRLHSLKTNFGIVIAMKLLEVSSLLCYRLDYMLYCLKEVPVILILSARLYKLANTCIQPTISAIILYNLREKVSSERRTHFLVGVTISCAIAALLASVSELAYSDGIPDDNA</sequence>
<gene>
    <name evidence="2" type="ORF">PMAYCL1PPCAC_25957</name>
</gene>
<dbReference type="EMBL" id="BTRK01000005">
    <property type="protein sequence ID" value="GMR55762.1"/>
    <property type="molecule type" value="Genomic_DNA"/>
</dbReference>
<feature type="transmembrane region" description="Helical" evidence="1">
    <location>
        <begin position="114"/>
        <end position="136"/>
    </location>
</feature>
<name>A0AAN5D4W1_9BILA</name>
<reference evidence="3" key="1">
    <citation type="submission" date="2022-10" db="EMBL/GenBank/DDBJ databases">
        <title>Genome assembly of Pristionchus species.</title>
        <authorList>
            <person name="Yoshida K."/>
            <person name="Sommer R.J."/>
        </authorList>
    </citation>
    <scope>NUCLEOTIDE SEQUENCE [LARGE SCALE GENOMIC DNA]</scope>
    <source>
        <strain evidence="3">RS5460</strain>
    </source>
</reference>
<feature type="non-terminal residue" evidence="2">
    <location>
        <position position="145"/>
    </location>
</feature>
<dbReference type="AlphaFoldDB" id="A0AAN5D4W1"/>
<feature type="non-terminal residue" evidence="2">
    <location>
        <position position="1"/>
    </location>
</feature>
<keyword evidence="1" id="KW-0812">Transmembrane</keyword>
<comment type="caution">
    <text evidence="2">The sequence shown here is derived from an EMBL/GenBank/DDBJ whole genome shotgun (WGS) entry which is preliminary data.</text>
</comment>
<protein>
    <submittedName>
        <fullName evidence="2">Uncharacterized protein</fullName>
    </submittedName>
</protein>
<keyword evidence="1" id="KW-0472">Membrane</keyword>
<organism evidence="2 3">
    <name type="scientific">Pristionchus mayeri</name>
    <dbReference type="NCBI Taxonomy" id="1317129"/>
    <lineage>
        <taxon>Eukaryota</taxon>
        <taxon>Metazoa</taxon>
        <taxon>Ecdysozoa</taxon>
        <taxon>Nematoda</taxon>
        <taxon>Chromadorea</taxon>
        <taxon>Rhabditida</taxon>
        <taxon>Rhabditina</taxon>
        <taxon>Diplogasteromorpha</taxon>
        <taxon>Diplogasteroidea</taxon>
        <taxon>Neodiplogasteridae</taxon>
        <taxon>Pristionchus</taxon>
    </lineage>
</organism>
<evidence type="ECO:0000256" key="1">
    <source>
        <dbReference type="SAM" id="Phobius"/>
    </source>
</evidence>
<feature type="transmembrane region" description="Helical" evidence="1">
    <location>
        <begin position="12"/>
        <end position="31"/>
    </location>
</feature>
<dbReference type="Proteomes" id="UP001328107">
    <property type="component" value="Unassembled WGS sequence"/>
</dbReference>
<evidence type="ECO:0000313" key="3">
    <source>
        <dbReference type="Proteomes" id="UP001328107"/>
    </source>
</evidence>
<accession>A0AAN5D4W1</accession>
<evidence type="ECO:0000313" key="2">
    <source>
        <dbReference type="EMBL" id="GMR55762.1"/>
    </source>
</evidence>
<proteinExistence type="predicted"/>